<dbReference type="SUPFAM" id="SSF53335">
    <property type="entry name" value="S-adenosyl-L-methionine-dependent methyltransferases"/>
    <property type="match status" value="1"/>
</dbReference>
<dbReference type="InterPro" id="IPR006764">
    <property type="entry name" value="SAM_dep_MeTrfase_SAV2177_type"/>
</dbReference>
<sequence length="272" mass="29651">MTDDGAAPQGIDAHIPNAARMYDYFLGGKDNFPIDREAAERVLKVAPEARELARRNRAFMRRAVRHLVSEAGIRQFVDIGTGLPTKGNVHEVAAEVDPGTRVVYVDNDPVVLTHSRALLSNATNTVTVRGDLRDPEDILTNPELEALLDFSEPVAVLLVAVLHFLPDSDKPGDLIRRLRDGLPEGSYLVMSHVTAEERAGAAHLGASVYSRASAAVTLRSRARISELFDGFELVEPGLVRLDEWHPEPDASSGDFGGKELPTWFLCGVGRAL</sequence>
<dbReference type="PIRSF" id="PIRSF017393">
    <property type="entry name" value="MTase_SAV2177"/>
    <property type="match status" value="1"/>
</dbReference>
<dbReference type="Pfam" id="PF04672">
    <property type="entry name" value="Methyltransf_19"/>
    <property type="match status" value="1"/>
</dbReference>
<accession>A0ABQ4FV79</accession>
<dbReference type="RefSeq" id="WP_239103438.1">
    <property type="nucleotide sequence ID" value="NZ_BAAAGP010000002.1"/>
</dbReference>
<keyword evidence="2" id="KW-1185">Reference proteome</keyword>
<evidence type="ECO:0000313" key="1">
    <source>
        <dbReference type="EMBL" id="GIH38708.1"/>
    </source>
</evidence>
<protein>
    <recommendedName>
        <fullName evidence="3">SAM-dependent methyltransferase</fullName>
    </recommendedName>
</protein>
<evidence type="ECO:0008006" key="3">
    <source>
        <dbReference type="Google" id="ProtNLM"/>
    </source>
</evidence>
<proteinExistence type="predicted"/>
<dbReference type="InterPro" id="IPR029063">
    <property type="entry name" value="SAM-dependent_MTases_sf"/>
</dbReference>
<dbReference type="EMBL" id="BOOC01000005">
    <property type="protein sequence ID" value="GIH38708.1"/>
    <property type="molecule type" value="Genomic_DNA"/>
</dbReference>
<dbReference type="Gene3D" id="3.40.50.150">
    <property type="entry name" value="Vaccinia Virus protein VP39"/>
    <property type="match status" value="1"/>
</dbReference>
<reference evidence="1 2" key="1">
    <citation type="submission" date="2021-01" db="EMBL/GenBank/DDBJ databases">
        <title>Whole genome shotgun sequence of Microbispora corallina NBRC 16416.</title>
        <authorList>
            <person name="Komaki H."/>
            <person name="Tamura T."/>
        </authorList>
    </citation>
    <scope>NUCLEOTIDE SEQUENCE [LARGE SCALE GENOMIC DNA]</scope>
    <source>
        <strain evidence="1 2">NBRC 16416</strain>
    </source>
</reference>
<dbReference type="Proteomes" id="UP000603904">
    <property type="component" value="Unassembled WGS sequence"/>
</dbReference>
<organism evidence="1 2">
    <name type="scientific">Microbispora corallina</name>
    <dbReference type="NCBI Taxonomy" id="83302"/>
    <lineage>
        <taxon>Bacteria</taxon>
        <taxon>Bacillati</taxon>
        <taxon>Actinomycetota</taxon>
        <taxon>Actinomycetes</taxon>
        <taxon>Streptosporangiales</taxon>
        <taxon>Streptosporangiaceae</taxon>
        <taxon>Microbispora</taxon>
    </lineage>
</organism>
<comment type="caution">
    <text evidence="1">The sequence shown here is derived from an EMBL/GenBank/DDBJ whole genome shotgun (WGS) entry which is preliminary data.</text>
</comment>
<evidence type="ECO:0000313" key="2">
    <source>
        <dbReference type="Proteomes" id="UP000603904"/>
    </source>
</evidence>
<gene>
    <name evidence="1" type="ORF">Mco01_17080</name>
</gene>
<name>A0ABQ4FV79_9ACTN</name>